<dbReference type="EMBL" id="JAPQKH010000006">
    <property type="protein sequence ID" value="KAJ5094256.1"/>
    <property type="molecule type" value="Genomic_DNA"/>
</dbReference>
<gene>
    <name evidence="4" type="ORF">N7456_010117</name>
</gene>
<evidence type="ECO:0000313" key="5">
    <source>
        <dbReference type="Proteomes" id="UP001149165"/>
    </source>
</evidence>
<dbReference type="Proteomes" id="UP001149165">
    <property type="component" value="Unassembled WGS sequence"/>
</dbReference>
<dbReference type="SUPFAM" id="SSF53474">
    <property type="entry name" value="alpha/beta-Hydrolases"/>
    <property type="match status" value="1"/>
</dbReference>
<protein>
    <recommendedName>
        <fullName evidence="6">Alpha/beta hydrolase fold-3 domain-containing protein</fullName>
    </recommendedName>
</protein>
<keyword evidence="5" id="KW-1185">Reference proteome</keyword>
<evidence type="ECO:0000259" key="2">
    <source>
        <dbReference type="Pfam" id="PF00326"/>
    </source>
</evidence>
<name>A0A9W9F670_9EURO</name>
<evidence type="ECO:0008006" key="6">
    <source>
        <dbReference type="Google" id="ProtNLM"/>
    </source>
</evidence>
<dbReference type="GO" id="GO:0072330">
    <property type="term" value="P:monocarboxylic acid biosynthetic process"/>
    <property type="evidence" value="ECO:0007669"/>
    <property type="project" value="UniProtKB-ARBA"/>
</dbReference>
<dbReference type="GO" id="GO:0006508">
    <property type="term" value="P:proteolysis"/>
    <property type="evidence" value="ECO:0007669"/>
    <property type="project" value="InterPro"/>
</dbReference>
<accession>A0A9W9F670</accession>
<dbReference type="InterPro" id="IPR001375">
    <property type="entry name" value="Peptidase_S9_cat"/>
</dbReference>
<dbReference type="Pfam" id="PF07859">
    <property type="entry name" value="Abhydrolase_3"/>
    <property type="match status" value="1"/>
</dbReference>
<dbReference type="OrthoDB" id="19653at2759"/>
<evidence type="ECO:0000313" key="4">
    <source>
        <dbReference type="EMBL" id="KAJ5094256.1"/>
    </source>
</evidence>
<dbReference type="InterPro" id="IPR013094">
    <property type="entry name" value="AB_hydrolase_3"/>
</dbReference>
<sequence>METKTFTYKVVEEDNQLLADLHWQKDSRTTVDGYGHPIVLILHGGGLVVGSKDTIPKPQISYLTRAGFLVVVPNYRLCPQVSAFEGPITDSKDCLIWAISNASSLLSQEAAADGYQVNTEKVVVMGHSGGGGLALNIPNQSDLPVQISAVLDFYGAKYLDDPSYSQPHPWFTSREESWDEEYINRVFDGPEVSAADLYLGTELPPPRDAWLTSQFKRGKWLSEVVRDGNVGRVDGAKGFSKTYPPTMFIHGLSDTFDPCAVSERAHAELQGLGVDTELLLVPGKDHMFDLMLQEENQEFLDFVVPGLKFLSEKVGLQVL</sequence>
<evidence type="ECO:0000256" key="1">
    <source>
        <dbReference type="ARBA" id="ARBA00022801"/>
    </source>
</evidence>
<proteinExistence type="predicted"/>
<evidence type="ECO:0000259" key="3">
    <source>
        <dbReference type="Pfam" id="PF07859"/>
    </source>
</evidence>
<reference evidence="4" key="1">
    <citation type="submission" date="2022-11" db="EMBL/GenBank/DDBJ databases">
        <authorList>
            <person name="Petersen C."/>
        </authorList>
    </citation>
    <scope>NUCLEOTIDE SEQUENCE</scope>
    <source>
        <strain evidence="4">IBT 30069</strain>
    </source>
</reference>
<feature type="domain" description="Peptidase S9 prolyl oligopeptidase catalytic" evidence="2">
    <location>
        <begin position="241"/>
        <end position="302"/>
    </location>
</feature>
<dbReference type="PANTHER" id="PTHR48081">
    <property type="entry name" value="AB HYDROLASE SUPERFAMILY PROTEIN C4A8.06C"/>
    <property type="match status" value="1"/>
</dbReference>
<dbReference type="AlphaFoldDB" id="A0A9W9F670"/>
<dbReference type="GO" id="GO:0017000">
    <property type="term" value="P:antibiotic biosynthetic process"/>
    <property type="evidence" value="ECO:0007669"/>
    <property type="project" value="UniProtKB-ARBA"/>
</dbReference>
<comment type="caution">
    <text evidence="4">The sequence shown here is derived from an EMBL/GenBank/DDBJ whole genome shotgun (WGS) entry which is preliminary data.</text>
</comment>
<keyword evidence="1" id="KW-0378">Hydrolase</keyword>
<feature type="domain" description="Alpha/beta hydrolase fold-3" evidence="3">
    <location>
        <begin position="39"/>
        <end position="139"/>
    </location>
</feature>
<dbReference type="InterPro" id="IPR050300">
    <property type="entry name" value="GDXG_lipolytic_enzyme"/>
</dbReference>
<organism evidence="4 5">
    <name type="scientific">Penicillium angulare</name>
    <dbReference type="NCBI Taxonomy" id="116970"/>
    <lineage>
        <taxon>Eukaryota</taxon>
        <taxon>Fungi</taxon>
        <taxon>Dikarya</taxon>
        <taxon>Ascomycota</taxon>
        <taxon>Pezizomycotina</taxon>
        <taxon>Eurotiomycetes</taxon>
        <taxon>Eurotiomycetidae</taxon>
        <taxon>Eurotiales</taxon>
        <taxon>Aspergillaceae</taxon>
        <taxon>Penicillium</taxon>
    </lineage>
</organism>
<dbReference type="Pfam" id="PF00326">
    <property type="entry name" value="Peptidase_S9"/>
    <property type="match status" value="1"/>
</dbReference>
<dbReference type="InterPro" id="IPR029058">
    <property type="entry name" value="AB_hydrolase_fold"/>
</dbReference>
<dbReference type="GO" id="GO:0008236">
    <property type="term" value="F:serine-type peptidase activity"/>
    <property type="evidence" value="ECO:0007669"/>
    <property type="project" value="InterPro"/>
</dbReference>
<reference evidence="4" key="2">
    <citation type="journal article" date="2023" name="IMA Fungus">
        <title>Comparative genomic study of the Penicillium genus elucidates a diverse pangenome and 15 lateral gene transfer events.</title>
        <authorList>
            <person name="Petersen C."/>
            <person name="Sorensen T."/>
            <person name="Nielsen M.R."/>
            <person name="Sondergaard T.E."/>
            <person name="Sorensen J.L."/>
            <person name="Fitzpatrick D.A."/>
            <person name="Frisvad J.C."/>
            <person name="Nielsen K.L."/>
        </authorList>
    </citation>
    <scope>NUCLEOTIDE SEQUENCE</scope>
    <source>
        <strain evidence="4">IBT 30069</strain>
    </source>
</reference>
<dbReference type="Gene3D" id="3.40.50.1820">
    <property type="entry name" value="alpha/beta hydrolase"/>
    <property type="match status" value="1"/>
</dbReference>